<reference evidence="1" key="1">
    <citation type="submission" date="2015-06" db="EMBL/GenBank/DDBJ databases">
        <authorList>
            <person name="Joergensen T."/>
        </authorList>
    </citation>
    <scope>NUCLEOTIDE SEQUENCE</scope>
    <source>
        <strain evidence="1">RGFK0029</strain>
    </source>
</reference>
<sequence>MAIWRVPINLTYEFGGGPGVNVWHVRQSSLDPGEELGDLVGMLHTFYATLTAGQTTGDSCFQAGMTIDCGELVNVDTQETFTPDFDALTVGATGGAAAPVLALCVTWRTTIAARRARGRTFLGPFAPDACESNGTPIEALRDTVRSACDALISDSEGFGNGAVGVYGKANPGSSGHVIRDITGALVPNEFAVLRSRRD</sequence>
<dbReference type="EMBL" id="LN852724">
    <property type="protein sequence ID" value="CRY93649.1"/>
    <property type="molecule type" value="Genomic_DNA"/>
</dbReference>
<protein>
    <submittedName>
        <fullName evidence="1">Uncharacterized protein</fullName>
    </submittedName>
</protein>
<organism evidence="1">
    <name type="scientific">uncultured prokaryote</name>
    <dbReference type="NCBI Taxonomy" id="198431"/>
    <lineage>
        <taxon>unclassified sequences</taxon>
        <taxon>environmental samples</taxon>
    </lineage>
</organism>
<reference evidence="1" key="2">
    <citation type="submission" date="2015-07" db="EMBL/GenBank/DDBJ databases">
        <title>Plasmids, circular viruses and viroids from rat gut.</title>
        <authorList>
            <person name="Jorgensen T.J."/>
            <person name="Hansen M.A."/>
            <person name="Xu Z."/>
            <person name="Tabak M.A."/>
            <person name="Sorensen S.J."/>
            <person name="Hansen L.H."/>
        </authorList>
    </citation>
    <scope>NUCLEOTIDE SEQUENCE</scope>
    <source>
        <strain evidence="1">RGFK0029</strain>
    </source>
</reference>
<accession>A0A0H5PWT6</accession>
<evidence type="ECO:0000313" key="1">
    <source>
        <dbReference type="EMBL" id="CRY93649.1"/>
    </source>
</evidence>
<name>A0A0H5PWT6_9ZZZZ</name>
<proteinExistence type="predicted"/>
<dbReference type="AlphaFoldDB" id="A0A0H5PWT6"/>